<dbReference type="AlphaFoldDB" id="K6Z1K1"/>
<evidence type="ECO:0000256" key="3">
    <source>
        <dbReference type="ARBA" id="ARBA00022527"/>
    </source>
</evidence>
<dbReference type="EMBL" id="BAEQ01000052">
    <property type="protein sequence ID" value="GAC30106.1"/>
    <property type="molecule type" value="Genomic_DNA"/>
</dbReference>
<keyword evidence="10 11" id="KW-0904">Protein phosphatase</keyword>
<evidence type="ECO:0000256" key="7">
    <source>
        <dbReference type="ARBA" id="ARBA00022777"/>
    </source>
</evidence>
<comment type="subcellular location">
    <subcellularLocation>
        <location evidence="11">Cytoplasm</location>
    </subcellularLocation>
</comment>
<keyword evidence="4 11" id="KW-0816">Tricarboxylic acid cycle</keyword>
<comment type="function">
    <text evidence="11">Bifunctional enzyme which can phosphorylate or dephosphorylate isocitrate dehydrogenase (IDH) on a specific serine residue. This is a regulatory mechanism which enables bacteria to bypass the Krebs cycle via the glyoxylate shunt in response to the source of carbon. When bacteria are grown on glucose, IDH is fully active and unphosphorylated, but when grown on acetate or ethanol, the activity of IDH declines drastically concomitant with its phosphorylation.</text>
</comment>
<dbReference type="Proteomes" id="UP000006251">
    <property type="component" value="Unassembled WGS sequence"/>
</dbReference>
<dbReference type="PIRSF" id="PIRSF000719">
    <property type="entry name" value="AceK"/>
    <property type="match status" value="1"/>
</dbReference>
<feature type="region of interest" description="Disordered" evidence="12">
    <location>
        <begin position="31"/>
        <end position="50"/>
    </location>
</feature>
<evidence type="ECO:0000313" key="15">
    <source>
        <dbReference type="EMBL" id="GAC30106.1"/>
    </source>
</evidence>
<dbReference type="STRING" id="1121922.GCA_000428905_00201"/>
<feature type="domain" description="Isocitrate dehydrogenase kinase/phosphatase (AceK) regulatory" evidence="14">
    <location>
        <begin position="62"/>
        <end position="360"/>
    </location>
</feature>
<evidence type="ECO:0000259" key="14">
    <source>
        <dbReference type="Pfam" id="PF20423"/>
    </source>
</evidence>
<feature type="binding site" evidence="11">
    <location>
        <position position="393"/>
    </location>
    <ligand>
        <name>ATP</name>
        <dbReference type="ChEBI" id="CHEBI:30616"/>
    </ligand>
</feature>
<dbReference type="Pfam" id="PF06315">
    <property type="entry name" value="AceK_kinase"/>
    <property type="match status" value="1"/>
</dbReference>
<evidence type="ECO:0000256" key="5">
    <source>
        <dbReference type="ARBA" id="ARBA00022679"/>
    </source>
</evidence>
<keyword evidence="3 11" id="KW-0723">Serine/threonine-protein kinase</keyword>
<evidence type="ECO:0000256" key="11">
    <source>
        <dbReference type="HAMAP-Rule" id="MF_00747"/>
    </source>
</evidence>
<dbReference type="InterPro" id="IPR046855">
    <property type="entry name" value="AceK_kinase"/>
</dbReference>
<dbReference type="GO" id="GO:0005737">
    <property type="term" value="C:cytoplasm"/>
    <property type="evidence" value="ECO:0007669"/>
    <property type="project" value="UniProtKB-SubCell"/>
</dbReference>
<evidence type="ECO:0000256" key="4">
    <source>
        <dbReference type="ARBA" id="ARBA00022532"/>
    </source>
</evidence>
<reference evidence="16" key="1">
    <citation type="journal article" date="2014" name="Environ. Microbiol.">
        <title>Comparative genomics of the marine bacterial genus Glaciecola reveals the high degree of genomic diversity and genomic characteristic for cold adaptation.</title>
        <authorList>
            <person name="Qin Q.L."/>
            <person name="Xie B.B."/>
            <person name="Yu Y."/>
            <person name="Shu Y.L."/>
            <person name="Rong J.C."/>
            <person name="Zhang Y.J."/>
            <person name="Zhao D.L."/>
            <person name="Chen X.L."/>
            <person name="Zhang X.Y."/>
            <person name="Chen B."/>
            <person name="Zhou B.C."/>
            <person name="Zhang Y.Z."/>
        </authorList>
    </citation>
    <scope>NUCLEOTIDE SEQUENCE [LARGE SCALE GENOMIC DNA]</scope>
    <source>
        <strain evidence="16">ACAM 615</strain>
    </source>
</reference>
<organism evidence="15 16">
    <name type="scientific">Brumicola pallidula DSM 14239 = ACAM 615</name>
    <dbReference type="NCBI Taxonomy" id="1121922"/>
    <lineage>
        <taxon>Bacteria</taxon>
        <taxon>Pseudomonadati</taxon>
        <taxon>Pseudomonadota</taxon>
        <taxon>Gammaproteobacteria</taxon>
        <taxon>Alteromonadales</taxon>
        <taxon>Alteromonadaceae</taxon>
        <taxon>Brumicola</taxon>
    </lineage>
</organism>
<dbReference type="PANTHER" id="PTHR39559:SF1">
    <property type="entry name" value="ISOCITRATE DEHYDROGENASE KINASE_PHOSPHATASE"/>
    <property type="match status" value="1"/>
</dbReference>
<keyword evidence="9 11" id="KW-0067">ATP-binding</keyword>
<dbReference type="GO" id="GO:0006097">
    <property type="term" value="P:glyoxylate cycle"/>
    <property type="evidence" value="ECO:0007669"/>
    <property type="project" value="UniProtKB-UniRule"/>
</dbReference>
<dbReference type="OrthoDB" id="5287793at2"/>
<dbReference type="RefSeq" id="WP_006013873.1">
    <property type="nucleotide sequence ID" value="NZ_BAEQ01000052.1"/>
</dbReference>
<keyword evidence="1 11" id="KW-0329">Glyoxylate bypass</keyword>
<dbReference type="InterPro" id="IPR046854">
    <property type="entry name" value="AceK_regulatory"/>
</dbReference>
<dbReference type="GO" id="GO:0004721">
    <property type="term" value="F:phosphoprotein phosphatase activity"/>
    <property type="evidence" value="ECO:0007669"/>
    <property type="project" value="UniProtKB-KW"/>
</dbReference>
<evidence type="ECO:0000313" key="16">
    <source>
        <dbReference type="Proteomes" id="UP000006251"/>
    </source>
</evidence>
<feature type="binding site" evidence="11">
    <location>
        <begin position="372"/>
        <end position="378"/>
    </location>
    <ligand>
        <name>ATP</name>
        <dbReference type="ChEBI" id="CHEBI:30616"/>
    </ligand>
</feature>
<evidence type="ECO:0000256" key="2">
    <source>
        <dbReference type="ARBA" id="ARBA00022490"/>
    </source>
</evidence>
<evidence type="ECO:0000256" key="10">
    <source>
        <dbReference type="ARBA" id="ARBA00022912"/>
    </source>
</evidence>
<proteinExistence type="inferred from homology"/>
<keyword evidence="8 11" id="KW-0378">Hydrolase</keyword>
<name>K6Z1K1_9ALTE</name>
<dbReference type="GO" id="GO:0004674">
    <property type="term" value="F:protein serine/threonine kinase activity"/>
    <property type="evidence" value="ECO:0007669"/>
    <property type="project" value="UniProtKB-KW"/>
</dbReference>
<dbReference type="GO" id="GO:0016208">
    <property type="term" value="F:AMP binding"/>
    <property type="evidence" value="ECO:0007669"/>
    <property type="project" value="TreeGrafter"/>
</dbReference>
<dbReference type="InterPro" id="IPR010452">
    <property type="entry name" value="Isocitrate_DH_AceK"/>
</dbReference>
<comment type="catalytic activity">
    <reaction evidence="11">
        <text>L-seryl-[isocitrate dehydrogenase] + ATP = O-phospho-L-seryl-[isocitrate dehydrogenase] + ADP + H(+)</text>
        <dbReference type="Rhea" id="RHEA:43540"/>
        <dbReference type="Rhea" id="RHEA-COMP:10605"/>
        <dbReference type="Rhea" id="RHEA-COMP:10606"/>
        <dbReference type="ChEBI" id="CHEBI:15378"/>
        <dbReference type="ChEBI" id="CHEBI:29999"/>
        <dbReference type="ChEBI" id="CHEBI:30616"/>
        <dbReference type="ChEBI" id="CHEBI:83421"/>
        <dbReference type="ChEBI" id="CHEBI:456216"/>
        <dbReference type="EC" id="2.7.11.5"/>
    </reaction>
</comment>
<feature type="domain" description="Isocitrate dehydrogenase kinase/phosphatase (AceK) kinase" evidence="13">
    <location>
        <begin position="367"/>
        <end position="618"/>
    </location>
</feature>
<dbReference type="EC" id="2.7.11.5" evidence="11"/>
<protein>
    <recommendedName>
        <fullName evidence="11">Isocitrate dehydrogenase kinase/phosphatase</fullName>
        <shortName evidence="11">IDH kinase/phosphatase</shortName>
        <shortName evidence="11">IDHK/P</shortName>
        <ecNumber evidence="11">2.7.11.5</ecNumber>
        <ecNumber evidence="11">3.1.3.-</ecNumber>
    </recommendedName>
</protein>
<dbReference type="HAMAP" id="MF_00747">
    <property type="entry name" value="AceK"/>
    <property type="match status" value="1"/>
</dbReference>
<comment type="similarity">
    <text evidence="11">Belongs to the AceK family.</text>
</comment>
<comment type="caution">
    <text evidence="15">The sequence shown here is derived from an EMBL/GenBank/DDBJ whole genome shotgun (WGS) entry which is preliminary data.</text>
</comment>
<dbReference type="NCBIfam" id="NF002804">
    <property type="entry name" value="PRK02946.1"/>
    <property type="match status" value="1"/>
</dbReference>
<evidence type="ECO:0000256" key="6">
    <source>
        <dbReference type="ARBA" id="ARBA00022741"/>
    </source>
</evidence>
<dbReference type="GO" id="GO:0005524">
    <property type="term" value="F:ATP binding"/>
    <property type="evidence" value="ECO:0007669"/>
    <property type="project" value="UniProtKB-UniRule"/>
</dbReference>
<feature type="active site" evidence="11">
    <location>
        <position position="428"/>
    </location>
</feature>
<dbReference type="GO" id="GO:0006099">
    <property type="term" value="P:tricarboxylic acid cycle"/>
    <property type="evidence" value="ECO:0007669"/>
    <property type="project" value="UniProtKB-UniRule"/>
</dbReference>
<evidence type="ECO:0000259" key="13">
    <source>
        <dbReference type="Pfam" id="PF06315"/>
    </source>
</evidence>
<dbReference type="PANTHER" id="PTHR39559">
    <property type="match status" value="1"/>
</dbReference>
<feature type="compositionally biased region" description="Polar residues" evidence="12">
    <location>
        <begin position="33"/>
        <end position="50"/>
    </location>
</feature>
<keyword evidence="2 11" id="KW-0963">Cytoplasm</keyword>
<dbReference type="EC" id="3.1.3.-" evidence="11"/>
<gene>
    <name evidence="11 15" type="primary">aceK</name>
    <name evidence="15" type="ORF">GPAL_3255</name>
</gene>
<keyword evidence="6 11" id="KW-0547">Nucleotide-binding</keyword>
<dbReference type="GO" id="GO:0008772">
    <property type="term" value="F:[isocitrate dehydrogenase (NADP+)] kinase activity"/>
    <property type="evidence" value="ECO:0007669"/>
    <property type="project" value="UniProtKB-UniRule"/>
</dbReference>
<accession>K6Z1K1</accession>
<keyword evidence="7 11" id="KW-0418">Kinase</keyword>
<evidence type="ECO:0000256" key="12">
    <source>
        <dbReference type="SAM" id="MobiDB-lite"/>
    </source>
</evidence>
<sequence>MKKKTASPKSIVPAASIHSAKNTLAPISHEGLVSTSPLSDNKSKNEASSNQQALDAIARQFAYQIITGFDKSYRWHSRITAGAKERFENQQWAASQRAIEERIAIYEQSLTDIVIDLYRQVHPKQQDQRFWKAAKNQYSKLLNGHPQFELAETFYNSVIGRIFKHSKIDDNMMFVLPSRCYLPGQDRHKVIHSFDTSGTVRAMHESIFDTYRFKTPFDNLDIDLDNMDRALRAQLNRDKLASVHAVEMLKPVFYRGKAAYLVGRICMPDETLPFVIAMQMTDDGKLMVDALLTERHHLSVIFSFARSYFMADTQYPAEVVAFLQELLPHKKNFELYMSMGFYKHGKTVFYRNFLAHLDATSGDNTADMFELAPGIKGLVMTVFHLPSYGVVFKVIKDEFAESKKITREYVKDRYRLVKATDRVGRMADTHEYMNFRFPRNRIDQELLQYLQDTCASSLTMTESDVILSHMYIERKMTPLNLYLQQETDPIKIRNVLDELGLCIKQIALANVFPGDMLHKNFGVTKTGRVIFYDYDEICYMSERQFRSLPKNGDPYAIDTLSVGPTDVFPEQFEHFIVGKKVFKDILKELHGDLMTTEYWLETQRITAQGVIQNFTPYPARYRFIR</sequence>
<evidence type="ECO:0000256" key="1">
    <source>
        <dbReference type="ARBA" id="ARBA00022435"/>
    </source>
</evidence>
<evidence type="ECO:0000256" key="8">
    <source>
        <dbReference type="ARBA" id="ARBA00022801"/>
    </source>
</evidence>
<dbReference type="Pfam" id="PF20423">
    <property type="entry name" value="AceK_regulatory"/>
    <property type="match status" value="1"/>
</dbReference>
<evidence type="ECO:0000256" key="9">
    <source>
        <dbReference type="ARBA" id="ARBA00022840"/>
    </source>
</evidence>
<keyword evidence="5 11" id="KW-0808">Transferase</keyword>
<dbReference type="GO" id="GO:0006006">
    <property type="term" value="P:glucose metabolic process"/>
    <property type="evidence" value="ECO:0007669"/>
    <property type="project" value="InterPro"/>
</dbReference>
<keyword evidence="16" id="KW-1185">Reference proteome</keyword>